<dbReference type="RefSeq" id="WP_115808611.1">
    <property type="nucleotide sequence ID" value="NZ_QREI01000002.1"/>
</dbReference>
<feature type="transmembrane region" description="Helical" evidence="1">
    <location>
        <begin position="534"/>
        <end position="551"/>
    </location>
</feature>
<sequence length="821" mass="92164">MSFSIKRLIPHVLILVGFVALSLAYFSPVLQGKKINQSDIMHYIGMAEQQKEFAKTTGEETYWTNSAFGGMPTYQLGAKYPHNYIKKLDLTLRFLPRPADYLFLYFIGFYILLLSLKVDFKLAALGALAFGFSTYLIIILGVGHNSKAHAIAYMPLVLAGIVLTFQKKYILGFFLTTIALGLEIVTNHFQMTYYLLLLVLVLGLAYLVDAYKKQQLPHFFKSVGLLSVAAILAVGLNATNIMATQEYVKESTRGKSDLTINVDGSPKEVTSGLSREYITEYSYGILESFNLFIPKFMGGGNSEDVGKDSNTYDAYIDLGASPIDALDGARNAPMYWGDQTIVEAPAYVGAVIIFLFVLGLFLVKGRLKWWLLGGTLLSWILSLGKNWFFVENPQPDSNPITNFFIDFVPLYDKFRAVSSIQVILELCIPVLGIFALSRLFNDFQKDEEKLKALKYSVAITAGLALIFLVFKSFLFDFESFRDDQYIGAYGQPFIDAVIEDRKALMTADTLRALVLVLLSAGTIFMFLKKKLSENLVVVVFAVLILFDLVTVDREYVNNDNFVSALKVDKPYQPTSADLEILNDKSHFRVLDMSSEGQRKPARSAYFHNSLFGYHAAKLGRVNELLEFHVYKNNMNVLNMLNTKYIIAEDQGQIFPYTNTEANGNAWFVSQLNVVADANKEIVALDSLNTKTTAVLEQTVQAEYNLKTSYQVDSIASIELKEFKPNHLKYESNNSNIGLAVFSEVYYAQGWNAYIDGKLVPHLRVNYVLRALELPEGNHTIEFKFEPQVVETGSQVALASSVLLGLLLLGGLFYEIKRRKNN</sequence>
<evidence type="ECO:0000313" key="2">
    <source>
        <dbReference type="EMBL" id="REE25619.1"/>
    </source>
</evidence>
<feature type="transmembrane region" description="Helical" evidence="1">
    <location>
        <begin position="795"/>
        <end position="813"/>
    </location>
</feature>
<comment type="caution">
    <text evidence="2">The sequence shown here is derived from an EMBL/GenBank/DDBJ whole genome shotgun (WGS) entry which is preliminary data.</text>
</comment>
<keyword evidence="1" id="KW-0812">Transmembrane</keyword>
<feature type="transmembrane region" description="Helical" evidence="1">
    <location>
        <begin position="192"/>
        <end position="211"/>
    </location>
</feature>
<feature type="transmembrane region" description="Helical" evidence="1">
    <location>
        <begin position="99"/>
        <end position="116"/>
    </location>
</feature>
<dbReference type="Proteomes" id="UP000256919">
    <property type="component" value="Unassembled WGS sequence"/>
</dbReference>
<protein>
    <submittedName>
        <fullName evidence="2">Membrane protein YfhO</fullName>
    </submittedName>
</protein>
<gene>
    <name evidence="2" type="ORF">DFQ09_102210</name>
</gene>
<keyword evidence="3" id="KW-1185">Reference proteome</keyword>
<feature type="transmembrane region" description="Helical" evidence="1">
    <location>
        <begin position="452"/>
        <end position="470"/>
    </location>
</feature>
<dbReference type="InterPro" id="IPR018580">
    <property type="entry name" value="Uncharacterised_YfhO"/>
</dbReference>
<feature type="transmembrane region" description="Helical" evidence="1">
    <location>
        <begin position="123"/>
        <end position="142"/>
    </location>
</feature>
<accession>A0A3D9N1L6</accession>
<dbReference type="EMBL" id="QREI01000002">
    <property type="protein sequence ID" value="REE25619.1"/>
    <property type="molecule type" value="Genomic_DNA"/>
</dbReference>
<feature type="transmembrane region" description="Helical" evidence="1">
    <location>
        <begin position="370"/>
        <end position="389"/>
    </location>
</feature>
<dbReference type="PANTHER" id="PTHR38454:SF1">
    <property type="entry name" value="INTEGRAL MEMBRANE PROTEIN"/>
    <property type="match status" value="1"/>
</dbReference>
<proteinExistence type="predicted"/>
<keyword evidence="1" id="KW-1133">Transmembrane helix</keyword>
<name>A0A3D9N1L6_9FLAO</name>
<dbReference type="AlphaFoldDB" id="A0A3D9N1L6"/>
<feature type="transmembrane region" description="Helical" evidence="1">
    <location>
        <begin position="344"/>
        <end position="363"/>
    </location>
</feature>
<keyword evidence="1" id="KW-0472">Membrane</keyword>
<feature type="transmembrane region" description="Helical" evidence="1">
    <location>
        <begin position="223"/>
        <end position="243"/>
    </location>
</feature>
<dbReference type="Pfam" id="PF09586">
    <property type="entry name" value="YfhO"/>
    <property type="match status" value="1"/>
</dbReference>
<organism evidence="2 3">
    <name type="scientific">Winogradskyella pacifica</name>
    <dbReference type="NCBI Taxonomy" id="664642"/>
    <lineage>
        <taxon>Bacteria</taxon>
        <taxon>Pseudomonadati</taxon>
        <taxon>Bacteroidota</taxon>
        <taxon>Flavobacteriia</taxon>
        <taxon>Flavobacteriales</taxon>
        <taxon>Flavobacteriaceae</taxon>
        <taxon>Winogradskyella</taxon>
    </lineage>
</organism>
<dbReference type="PANTHER" id="PTHR38454">
    <property type="entry name" value="INTEGRAL MEMBRANE PROTEIN-RELATED"/>
    <property type="match status" value="1"/>
</dbReference>
<evidence type="ECO:0000313" key="3">
    <source>
        <dbReference type="Proteomes" id="UP000256919"/>
    </source>
</evidence>
<feature type="transmembrane region" description="Helical" evidence="1">
    <location>
        <begin position="509"/>
        <end position="527"/>
    </location>
</feature>
<evidence type="ECO:0000256" key="1">
    <source>
        <dbReference type="SAM" id="Phobius"/>
    </source>
</evidence>
<feature type="transmembrane region" description="Helical" evidence="1">
    <location>
        <begin position="420"/>
        <end position="440"/>
    </location>
</feature>
<dbReference type="OrthoDB" id="9772884at2"/>
<reference evidence="2 3" key="1">
    <citation type="submission" date="2018-07" db="EMBL/GenBank/DDBJ databases">
        <title>Genomic Encyclopedia of Type Strains, Phase III (KMG-III): the genomes of soil and plant-associated and newly described type strains.</title>
        <authorList>
            <person name="Whitman W."/>
        </authorList>
    </citation>
    <scope>NUCLEOTIDE SEQUENCE [LARGE SCALE GENOMIC DNA]</scope>
    <source>
        <strain evidence="2 3">CECT 7948</strain>
    </source>
</reference>